<proteinExistence type="predicted"/>
<dbReference type="EMBL" id="OB660274">
    <property type="protein sequence ID" value="CAD7223904.1"/>
    <property type="molecule type" value="Genomic_DNA"/>
</dbReference>
<sequence length="68" mass="7710">MVTRQERYGIITNSAEDNTTFEKVAAKLDSKAIPYEMFKENGEICSLIAKVCPKEKLQSIFKGLKLLK</sequence>
<dbReference type="AlphaFoldDB" id="A0A7R8W7A1"/>
<organism evidence="1">
    <name type="scientific">Cyprideis torosa</name>
    <dbReference type="NCBI Taxonomy" id="163714"/>
    <lineage>
        <taxon>Eukaryota</taxon>
        <taxon>Metazoa</taxon>
        <taxon>Ecdysozoa</taxon>
        <taxon>Arthropoda</taxon>
        <taxon>Crustacea</taxon>
        <taxon>Oligostraca</taxon>
        <taxon>Ostracoda</taxon>
        <taxon>Podocopa</taxon>
        <taxon>Podocopida</taxon>
        <taxon>Cytherocopina</taxon>
        <taxon>Cytheroidea</taxon>
        <taxon>Cytherideidae</taxon>
        <taxon>Cyprideis</taxon>
    </lineage>
</organism>
<evidence type="ECO:0000313" key="1">
    <source>
        <dbReference type="EMBL" id="CAD7223904.1"/>
    </source>
</evidence>
<reference evidence="1" key="1">
    <citation type="submission" date="2020-11" db="EMBL/GenBank/DDBJ databases">
        <authorList>
            <person name="Tran Van P."/>
        </authorList>
    </citation>
    <scope>NUCLEOTIDE SEQUENCE</scope>
</reference>
<gene>
    <name evidence="1" type="ORF">CTOB1V02_LOCUS1877</name>
</gene>
<protein>
    <submittedName>
        <fullName evidence="1">Uncharacterized protein</fullName>
    </submittedName>
</protein>
<name>A0A7R8W7A1_9CRUS</name>
<accession>A0A7R8W7A1</accession>